<dbReference type="CDD" id="cd01434">
    <property type="entry name" value="EFG_mtEFG1_IV"/>
    <property type="match status" value="1"/>
</dbReference>
<comment type="subcellular location">
    <subcellularLocation>
        <location evidence="7">Mitochondrion</location>
    </subcellularLocation>
</comment>
<dbReference type="InterPro" id="IPR035647">
    <property type="entry name" value="EFG_III/V"/>
</dbReference>
<dbReference type="SUPFAM" id="SSF52540">
    <property type="entry name" value="P-loop containing nucleoside triphosphate hydrolases"/>
    <property type="match status" value="1"/>
</dbReference>
<dbReference type="UniPathway" id="UPA00345"/>
<dbReference type="InterPro" id="IPR005225">
    <property type="entry name" value="Small_GTP-bd"/>
</dbReference>
<dbReference type="FunFam" id="3.40.50.300:FF:000514">
    <property type="entry name" value="Ribosome-releasing factor 2, mitochondrial"/>
    <property type="match status" value="1"/>
</dbReference>
<dbReference type="InterPro" id="IPR004540">
    <property type="entry name" value="Transl_elong_EFG/EF2"/>
</dbReference>
<dbReference type="SMART" id="SM00838">
    <property type="entry name" value="EFG_C"/>
    <property type="match status" value="1"/>
</dbReference>
<keyword evidence="6 7" id="KW-0342">GTP-binding</keyword>
<dbReference type="Gene3D" id="3.30.230.10">
    <property type="match status" value="1"/>
</dbReference>
<evidence type="ECO:0000256" key="5">
    <source>
        <dbReference type="ARBA" id="ARBA00023128"/>
    </source>
</evidence>
<dbReference type="AlphaFoldDB" id="A0A3B0NF08"/>
<evidence type="ECO:0000313" key="9">
    <source>
        <dbReference type="EMBL" id="SVP93128.1"/>
    </source>
</evidence>
<dbReference type="FunFam" id="3.30.70.240:FF:000001">
    <property type="entry name" value="Elongation factor G"/>
    <property type="match status" value="1"/>
</dbReference>
<dbReference type="Pfam" id="PF03764">
    <property type="entry name" value="EFG_IV"/>
    <property type="match status" value="1"/>
</dbReference>
<dbReference type="NCBIfam" id="TIGR00484">
    <property type="entry name" value="EF-G"/>
    <property type="match status" value="1"/>
</dbReference>
<keyword evidence="3 7" id="KW-0251">Elongation factor</keyword>
<dbReference type="GO" id="GO:0070125">
    <property type="term" value="P:mitochondrial translational elongation"/>
    <property type="evidence" value="ECO:0007669"/>
    <property type="project" value="UniProtKB-UniRule"/>
</dbReference>
<dbReference type="InterPro" id="IPR014721">
    <property type="entry name" value="Ribsml_uS5_D2-typ_fold_subgr"/>
</dbReference>
<comment type="similarity">
    <text evidence="1">Belongs to the TRAFAC class translation factor GTPase superfamily. Classic translation factor GTPase family. EF-G/EF-2 subfamily.</text>
</comment>
<dbReference type="SUPFAM" id="SSF54211">
    <property type="entry name" value="Ribosomal protein S5 domain 2-like"/>
    <property type="match status" value="1"/>
</dbReference>
<keyword evidence="4 7" id="KW-0648">Protein biosynthesis</keyword>
<dbReference type="NCBIfam" id="TIGR00231">
    <property type="entry name" value="small_GTP"/>
    <property type="match status" value="1"/>
</dbReference>
<dbReference type="InterPro" id="IPR000795">
    <property type="entry name" value="T_Tr_GTP-bd_dom"/>
</dbReference>
<evidence type="ECO:0000256" key="1">
    <source>
        <dbReference type="ARBA" id="ARBA00005870"/>
    </source>
</evidence>
<dbReference type="InterPro" id="IPR031157">
    <property type="entry name" value="G_TR_CS"/>
</dbReference>
<dbReference type="InterPro" id="IPR009022">
    <property type="entry name" value="EFG_III"/>
</dbReference>
<dbReference type="GO" id="GO:0005759">
    <property type="term" value="C:mitochondrial matrix"/>
    <property type="evidence" value="ECO:0007669"/>
    <property type="project" value="UniProtKB-ARBA"/>
</dbReference>
<name>A0A3B0NF08_THEAN</name>
<sequence length="764" mass="86397">MKCIIYRNFLYKPKFISSNTKFYSTNTKFSLTNTKFPLINIKLYSINIKLTFVNIINNFKNFNTIGSVRFSSVGKKDSNLYNIENIRNIGISAHIDSGKTTLTERILFYAGKIDAIHEVRGTDGVGAKMDSMDLEREKGITIQSAVTNINWNINSSSLGIGPNNTLTNPNYSINIIDTPGHVDFTIEVERSLRVLDSAVLLVCSVSGVQSQTVTVFRQMDRYKIPRIIFLNKLDREGASIDRCIHMLQSKLGVNLLQLQIPIGIGPKLEGIIDLIEMKAYYFRGQFGELMTCEDIPESMSELAEKLNFQLLEKIADHDNDFAQKYLESNFNLDDIRNSIRKLTLEHVMYPLLMGSAKGNKGVQLLLDSICYYLPSHKNSIQVYKYQNSSEFDDKIILKEDYKGLIGYIFKIVDTYLGQLSYTRIYKGILKRGLSVLIVEEDKRVILKKLFKVHSDEVLEVSEAREGEIVAISGLKCPSGVTITDGKQVTMKPMHVPEPVVSMALKNINKSDSVKLSKALNRFQKEDPTFRINIDQESKETILSGMGELHLNIYLERMKREYGINIEVGEPIVNYRETITTKAEFNYTHKRQSGGVGQYAKVIGYIEPIKDNPNEHLNIQFINQFIGNDIKSNYIISIENGFKEICMKGLLCGRPVVNMRFVLTDGASHDVDSSDLAFKLATYGAFEMAYRQAEPIILEPIMSVEVTAPQEFQSQTLSTLTKRKGIITNTNIINEIVIINANVPLKSMFGYITDLRSATKVSINI</sequence>
<organism evidence="9">
    <name type="scientific">Theileria annulata</name>
    <dbReference type="NCBI Taxonomy" id="5874"/>
    <lineage>
        <taxon>Eukaryota</taxon>
        <taxon>Sar</taxon>
        <taxon>Alveolata</taxon>
        <taxon>Apicomplexa</taxon>
        <taxon>Aconoidasida</taxon>
        <taxon>Piroplasmida</taxon>
        <taxon>Theileriidae</taxon>
        <taxon>Theileria</taxon>
    </lineage>
</organism>
<dbReference type="Pfam" id="PF14492">
    <property type="entry name" value="EFG_III"/>
    <property type="match status" value="1"/>
</dbReference>
<dbReference type="PANTHER" id="PTHR43636:SF2">
    <property type="entry name" value="ELONGATION FACTOR G, MITOCHONDRIAL"/>
    <property type="match status" value="1"/>
</dbReference>
<dbReference type="PROSITE" id="PS00301">
    <property type="entry name" value="G_TR_1"/>
    <property type="match status" value="1"/>
</dbReference>
<dbReference type="SMART" id="SM00889">
    <property type="entry name" value="EFG_IV"/>
    <property type="match status" value="1"/>
</dbReference>
<evidence type="ECO:0000313" key="10">
    <source>
        <dbReference type="EMBL" id="SVP93932.1"/>
    </source>
</evidence>
<evidence type="ECO:0000256" key="4">
    <source>
        <dbReference type="ARBA" id="ARBA00022917"/>
    </source>
</evidence>
<dbReference type="InterPro" id="IPR027417">
    <property type="entry name" value="P-loop_NTPase"/>
</dbReference>
<gene>
    <name evidence="10" type="ORF">TAT_000292700</name>
    <name evidence="9" type="ORF">TAV_000292800</name>
</gene>
<comment type="pathway">
    <text evidence="7">Protein biosynthesis; polypeptide chain elongation.</text>
</comment>
<proteinExistence type="inferred from homology"/>
<dbReference type="Gene3D" id="3.30.70.870">
    <property type="entry name" value="Elongation Factor G (Translational Gtpase), domain 3"/>
    <property type="match status" value="1"/>
</dbReference>
<dbReference type="PANTHER" id="PTHR43636">
    <property type="entry name" value="ELONGATION FACTOR G, MITOCHONDRIAL"/>
    <property type="match status" value="1"/>
</dbReference>
<dbReference type="PROSITE" id="PS51722">
    <property type="entry name" value="G_TR_2"/>
    <property type="match status" value="1"/>
</dbReference>
<dbReference type="Pfam" id="PF00009">
    <property type="entry name" value="GTP_EFTU"/>
    <property type="match status" value="1"/>
</dbReference>
<dbReference type="InterPro" id="IPR053905">
    <property type="entry name" value="EF-G-like_DII"/>
</dbReference>
<dbReference type="SUPFAM" id="SSF50447">
    <property type="entry name" value="Translation proteins"/>
    <property type="match status" value="1"/>
</dbReference>
<reference evidence="9" key="1">
    <citation type="submission" date="2018-07" db="EMBL/GenBank/DDBJ databases">
        <authorList>
            <person name="Quirk P.G."/>
            <person name="Krulwich T.A."/>
        </authorList>
    </citation>
    <scope>NUCLEOTIDE SEQUENCE</scope>
    <source>
        <strain evidence="9">Anand</strain>
    </source>
</reference>
<comment type="similarity">
    <text evidence="7">Belongs to the GTP-binding elongation factor family. EF-G/EF-2 subfamily.</text>
</comment>
<dbReference type="GO" id="GO:0003924">
    <property type="term" value="F:GTPase activity"/>
    <property type="evidence" value="ECO:0007669"/>
    <property type="project" value="UniProtKB-UniRule"/>
</dbReference>
<keyword evidence="5 7" id="KW-0496">Mitochondrion</keyword>
<evidence type="ECO:0000256" key="2">
    <source>
        <dbReference type="ARBA" id="ARBA00022741"/>
    </source>
</evidence>
<dbReference type="InterPro" id="IPR020568">
    <property type="entry name" value="Ribosomal_Su5_D2-typ_SF"/>
</dbReference>
<feature type="binding site" evidence="7">
    <location>
        <begin position="231"/>
        <end position="234"/>
    </location>
    <ligand>
        <name>GTP</name>
        <dbReference type="ChEBI" id="CHEBI:37565"/>
    </ligand>
</feature>
<dbReference type="EMBL" id="UIVT01000003">
    <property type="protein sequence ID" value="SVP93932.1"/>
    <property type="molecule type" value="Genomic_DNA"/>
</dbReference>
<feature type="domain" description="Tr-type G" evidence="8">
    <location>
        <begin position="84"/>
        <end position="377"/>
    </location>
</feature>
<comment type="function">
    <text evidence="7">Mitochondrial GTPase that catalyzes the GTP-dependent ribosomal translocation step during translation elongation. During this step, the ribosome changes from the pre-translocational (PRE) to the post-translocational (POST) state as the newly formed A-site-bound peptidyl-tRNA and P-site-bound deacylated tRNA move to the P and E sites, respectively. Catalyzes the coordinated movement of the two tRNA molecules, the mRNA and conformational changes in the ribosome.</text>
</comment>
<dbReference type="FunFam" id="3.30.70.870:FF:000001">
    <property type="entry name" value="Elongation factor G"/>
    <property type="match status" value="1"/>
</dbReference>
<accession>A0A3B0NF08</accession>
<feature type="binding site" evidence="7">
    <location>
        <begin position="93"/>
        <end position="100"/>
    </location>
    <ligand>
        <name>GTP</name>
        <dbReference type="ChEBI" id="CHEBI:37565"/>
    </ligand>
</feature>
<dbReference type="InterPro" id="IPR005517">
    <property type="entry name" value="Transl_elong_EFG/EF2_IV"/>
</dbReference>
<dbReference type="CDD" id="cd16262">
    <property type="entry name" value="EFG_III"/>
    <property type="match status" value="1"/>
</dbReference>
<dbReference type="HAMAP" id="MF_00054_B">
    <property type="entry name" value="EF_G_EF_2_B"/>
    <property type="match status" value="1"/>
</dbReference>
<feature type="binding site" evidence="7">
    <location>
        <begin position="177"/>
        <end position="181"/>
    </location>
    <ligand>
        <name>GTP</name>
        <dbReference type="ChEBI" id="CHEBI:37565"/>
    </ligand>
</feature>
<keyword evidence="2 7" id="KW-0547">Nucleotide-binding</keyword>
<dbReference type="CDD" id="cd01886">
    <property type="entry name" value="EF-G"/>
    <property type="match status" value="1"/>
</dbReference>
<dbReference type="InterPro" id="IPR041095">
    <property type="entry name" value="EFG_II"/>
</dbReference>
<dbReference type="VEuPathDB" id="PiroplasmaDB:TA18350"/>
<dbReference type="Pfam" id="PF00679">
    <property type="entry name" value="EFG_C"/>
    <property type="match status" value="1"/>
</dbReference>
<dbReference type="InterPro" id="IPR047872">
    <property type="entry name" value="EFG_IV"/>
</dbReference>
<evidence type="ECO:0000256" key="7">
    <source>
        <dbReference type="HAMAP-Rule" id="MF_03061"/>
    </source>
</evidence>
<evidence type="ECO:0000256" key="6">
    <source>
        <dbReference type="ARBA" id="ARBA00023134"/>
    </source>
</evidence>
<evidence type="ECO:0000256" key="3">
    <source>
        <dbReference type="ARBA" id="ARBA00022768"/>
    </source>
</evidence>
<dbReference type="Gene3D" id="2.40.30.10">
    <property type="entry name" value="Translation factors"/>
    <property type="match status" value="1"/>
</dbReference>
<dbReference type="GO" id="GO:0005525">
    <property type="term" value="F:GTP binding"/>
    <property type="evidence" value="ECO:0007669"/>
    <property type="project" value="UniProtKB-UniRule"/>
</dbReference>
<dbReference type="GO" id="GO:0003746">
    <property type="term" value="F:translation elongation factor activity"/>
    <property type="evidence" value="ECO:0007669"/>
    <property type="project" value="UniProtKB-UniRule"/>
</dbReference>
<dbReference type="EMBL" id="UIVS01000003">
    <property type="protein sequence ID" value="SVP93128.1"/>
    <property type="molecule type" value="Genomic_DNA"/>
</dbReference>
<dbReference type="PRINTS" id="PR00315">
    <property type="entry name" value="ELONGATNFCT"/>
</dbReference>
<dbReference type="InterPro" id="IPR000640">
    <property type="entry name" value="EFG_V-like"/>
</dbReference>
<dbReference type="SUPFAM" id="SSF54980">
    <property type="entry name" value="EF-G C-terminal domain-like"/>
    <property type="match status" value="2"/>
</dbReference>
<dbReference type="Gene3D" id="3.40.50.300">
    <property type="entry name" value="P-loop containing nucleotide triphosphate hydrolases"/>
    <property type="match status" value="1"/>
</dbReference>
<evidence type="ECO:0000259" key="8">
    <source>
        <dbReference type="PROSITE" id="PS51722"/>
    </source>
</evidence>
<protein>
    <recommendedName>
        <fullName evidence="7">Elongation factor G, mitochondrial</fullName>
        <shortName evidence="7">EF-Gmt</shortName>
    </recommendedName>
    <alternativeName>
        <fullName evidence="7">Elongation factor G 1, mitochondrial</fullName>
        <shortName evidence="7">mEF-G 1</shortName>
    </alternativeName>
    <alternativeName>
        <fullName evidence="7">Elongation factor G1</fullName>
    </alternativeName>
</protein>
<dbReference type="Pfam" id="PF22042">
    <property type="entry name" value="EF-G_D2"/>
    <property type="match status" value="1"/>
</dbReference>
<dbReference type="Gene3D" id="3.30.70.240">
    <property type="match status" value="1"/>
</dbReference>
<dbReference type="FunFam" id="3.30.230.10:FF:000003">
    <property type="entry name" value="Elongation factor G"/>
    <property type="match status" value="1"/>
</dbReference>
<dbReference type="InterPro" id="IPR009000">
    <property type="entry name" value="Transl_B-barrel_sf"/>
</dbReference>